<dbReference type="Pfam" id="PF24931">
    <property type="entry name" value="ACT_ACR9_3rd"/>
    <property type="match status" value="1"/>
</dbReference>
<dbReference type="EC" id="3.1.4.-" evidence="6"/>
<sequence>MKHPITETITQTADTVLLPALKQASEQSERAQHIKDFIQSQDAKIRELHEMGAGGLEVAGARSHMVDCFIRAAFLSAQERLSSKTPIKVSLTSVGGYGRGTLNPGSDIDLLFLLPVSSTKIPKLTEQLVQEMLYLLWDTGFKVGHATRSITECINEAKSEQQSKTALMDTRLIAGDQTLVDDFIRRFQRDCIQKQPEAFFELRRQDIRSRHRKYSHTVFLQEPHVKESCGGLRDYHNIIWVSQVERGTNDLEALVRERILTKTAYKEIVEAYDFIHRVRNELHYHTGRSTDILTLQLQGIVATNFQYPEKSILRRCESFMRDYYRHTRAIYNHTTSLMEIFQIEINENDAAKGWLRFLPKPKKKRVEIDGFVIRDGRIYPKTNDIFREEPHRLMRVFQECQLRNLTLGPQMRKLIKANWDLIDSDFRHNKANRETFRAMLERKGRVADTLRRMHRVGFLGRWMPEFGQLDCLVQHEFFHRYTADEHTLRCIEQLDALIDDDSRERAVYRKILTDLEDPYAIYLALILHDTGRAENVREHTDGSALLAARVCSRLKIRGARRSLLTFLVDHHLTFWRYATNKNLEDPEVIEEFAGIMRDPERLKALLVFTFADSNGTNEEAWSPWKETLMLQLFHSTLDFLKSGKDQYREDLAKEIQQLKKRTKNCLKEKYHEQLDTHFETMPKGYFRYRAPESIAIHVRAVRRFLIKEQKAEENFQESDFRWINRDDRGYTELVITTRNRPLLIEKVACALAASQINIIAADVYTRTDGITCDIFHVCTEDQQPVTQAATKKRVESTFSELIQQHEYNPKKFLKKKKNFLQRDPNEGGIPFPVRAFVNNHTSQQFTALEVQALDRIGLLHDIFLHIGHCGLATVHARICTEKGAAMDTIYVSTPDGAKVTDPEKIKQLESSIQRLVGFEHADE</sequence>
<comment type="similarity">
    <text evidence="6">Belongs to the GlnD family.</text>
</comment>
<keyword evidence="5 6" id="KW-0511">Multifunctional enzyme</keyword>
<evidence type="ECO:0000256" key="1">
    <source>
        <dbReference type="ARBA" id="ARBA00022679"/>
    </source>
</evidence>
<dbReference type="Proteomes" id="UP001597389">
    <property type="component" value="Unassembled WGS sequence"/>
</dbReference>
<evidence type="ECO:0000256" key="4">
    <source>
        <dbReference type="ARBA" id="ARBA00022842"/>
    </source>
</evidence>
<evidence type="ECO:0000313" key="9">
    <source>
        <dbReference type="Proteomes" id="UP001597389"/>
    </source>
</evidence>
<dbReference type="CDD" id="cd05401">
    <property type="entry name" value="NT_GlnE_GlnD_like"/>
    <property type="match status" value="1"/>
</dbReference>
<proteinExistence type="inferred from homology"/>
<dbReference type="InterPro" id="IPR002912">
    <property type="entry name" value="ACT_dom"/>
</dbReference>
<keyword evidence="2 6" id="KW-0548">Nucleotidyltransferase</keyword>
<reference evidence="9" key="1">
    <citation type="journal article" date="2019" name="Int. J. Syst. Evol. Microbiol.">
        <title>The Global Catalogue of Microorganisms (GCM) 10K type strain sequencing project: providing services to taxonomists for standard genome sequencing and annotation.</title>
        <authorList>
            <consortium name="The Broad Institute Genomics Platform"/>
            <consortium name="The Broad Institute Genome Sequencing Center for Infectious Disease"/>
            <person name="Wu L."/>
            <person name="Ma J."/>
        </authorList>
    </citation>
    <scope>NUCLEOTIDE SEQUENCE [LARGE SCALE GENOMIC DNA]</scope>
    <source>
        <strain evidence="9">CCUG 57942</strain>
    </source>
</reference>
<dbReference type="SUPFAM" id="SSF81301">
    <property type="entry name" value="Nucleotidyltransferase"/>
    <property type="match status" value="1"/>
</dbReference>
<dbReference type="PROSITE" id="PS51671">
    <property type="entry name" value="ACT"/>
    <property type="match status" value="2"/>
</dbReference>
<evidence type="ECO:0000313" key="8">
    <source>
        <dbReference type="EMBL" id="MFD2159109.1"/>
    </source>
</evidence>
<feature type="domain" description="ACT" evidence="7">
    <location>
        <begin position="732"/>
        <end position="808"/>
    </location>
</feature>
<organism evidence="8 9">
    <name type="scientific">Rubritalea tangerina</name>
    <dbReference type="NCBI Taxonomy" id="430798"/>
    <lineage>
        <taxon>Bacteria</taxon>
        <taxon>Pseudomonadati</taxon>
        <taxon>Verrucomicrobiota</taxon>
        <taxon>Verrucomicrobiia</taxon>
        <taxon>Verrucomicrobiales</taxon>
        <taxon>Rubritaleaceae</taxon>
        <taxon>Rubritalea</taxon>
    </lineage>
</organism>
<dbReference type="SUPFAM" id="SSF55021">
    <property type="entry name" value="ACT-like"/>
    <property type="match status" value="2"/>
</dbReference>
<comment type="cofactor">
    <cofactor evidence="6">
        <name>Mg(2+)</name>
        <dbReference type="ChEBI" id="CHEBI:18420"/>
    </cofactor>
</comment>
<evidence type="ECO:0000256" key="6">
    <source>
        <dbReference type="HAMAP-Rule" id="MF_00277"/>
    </source>
</evidence>
<keyword evidence="9" id="KW-1185">Reference proteome</keyword>
<dbReference type="Pfam" id="PF01909">
    <property type="entry name" value="NTP_transf_2"/>
    <property type="match status" value="1"/>
</dbReference>
<comment type="catalytic activity">
    <reaction evidence="6">
        <text>[protein-PII]-uridylyl-L-tyrosine + H2O = [protein-PII]-L-tyrosine + UMP + H(+)</text>
        <dbReference type="Rhea" id="RHEA:48600"/>
        <dbReference type="Rhea" id="RHEA-COMP:12147"/>
        <dbReference type="Rhea" id="RHEA-COMP:12148"/>
        <dbReference type="ChEBI" id="CHEBI:15377"/>
        <dbReference type="ChEBI" id="CHEBI:15378"/>
        <dbReference type="ChEBI" id="CHEBI:46858"/>
        <dbReference type="ChEBI" id="CHEBI:57865"/>
        <dbReference type="ChEBI" id="CHEBI:90602"/>
    </reaction>
</comment>
<comment type="domain">
    <text evidence="6">Has four distinct domains: an N-terminal nucleotidyltransferase (NT) domain responsible for UTase activity, a central HD domain that encodes UR activity, and two C-terminal ACT domains that seem to have a role in glutamine sensing.</text>
</comment>
<dbReference type="PIRSF" id="PIRSF006288">
    <property type="entry name" value="PII_uridyltransf"/>
    <property type="match status" value="1"/>
</dbReference>
<keyword evidence="3 6" id="KW-0378">Hydrolase</keyword>
<name>A0ABW4ZAU6_9BACT</name>
<dbReference type="NCBIfam" id="TIGR01693">
    <property type="entry name" value="UTase_glnD"/>
    <property type="match status" value="1"/>
</dbReference>
<dbReference type="HAMAP" id="MF_00277">
    <property type="entry name" value="PII_uridylyl_transf"/>
    <property type="match status" value="1"/>
</dbReference>
<keyword evidence="4 6" id="KW-0460">Magnesium</keyword>
<dbReference type="RefSeq" id="WP_377178059.1">
    <property type="nucleotide sequence ID" value="NZ_JBHUJB010000037.1"/>
</dbReference>
<dbReference type="InterPro" id="IPR043519">
    <property type="entry name" value="NT_sf"/>
</dbReference>
<dbReference type="SUPFAM" id="SSF81891">
    <property type="entry name" value="Poly A polymerase C-terminal region-like"/>
    <property type="match status" value="1"/>
</dbReference>
<feature type="region of interest" description="Uridylyltransferase" evidence="6">
    <location>
        <begin position="1"/>
        <end position="366"/>
    </location>
</feature>
<comment type="catalytic activity">
    <reaction evidence="6">
        <text>[protein-PII]-L-tyrosine + UTP = [protein-PII]-uridylyl-L-tyrosine + diphosphate</text>
        <dbReference type="Rhea" id="RHEA:13673"/>
        <dbReference type="Rhea" id="RHEA-COMP:12147"/>
        <dbReference type="Rhea" id="RHEA-COMP:12148"/>
        <dbReference type="ChEBI" id="CHEBI:33019"/>
        <dbReference type="ChEBI" id="CHEBI:46398"/>
        <dbReference type="ChEBI" id="CHEBI:46858"/>
        <dbReference type="ChEBI" id="CHEBI:90602"/>
        <dbReference type="EC" id="2.7.7.59"/>
    </reaction>
</comment>
<evidence type="ECO:0000256" key="5">
    <source>
        <dbReference type="ARBA" id="ARBA00023268"/>
    </source>
</evidence>
<dbReference type="InterPro" id="IPR010043">
    <property type="entry name" value="UTase/UR"/>
</dbReference>
<dbReference type="Gene3D" id="1.20.120.330">
    <property type="entry name" value="Nucleotidyltransferases domain 2"/>
    <property type="match status" value="1"/>
</dbReference>
<dbReference type="PANTHER" id="PTHR47320">
    <property type="entry name" value="BIFUNCTIONAL URIDYLYLTRANSFERASE/URIDYLYL-REMOVING ENZYME"/>
    <property type="match status" value="1"/>
</dbReference>
<accession>A0ABW4ZAU6</accession>
<keyword evidence="1 6" id="KW-0808">Transferase</keyword>
<evidence type="ECO:0000256" key="3">
    <source>
        <dbReference type="ARBA" id="ARBA00022801"/>
    </source>
</evidence>
<evidence type="ECO:0000259" key="7">
    <source>
        <dbReference type="PROSITE" id="PS51671"/>
    </source>
</evidence>
<dbReference type="EMBL" id="JBHUJB010000037">
    <property type="protein sequence ID" value="MFD2159109.1"/>
    <property type="molecule type" value="Genomic_DNA"/>
</dbReference>
<dbReference type="InterPro" id="IPR045865">
    <property type="entry name" value="ACT-like_dom_sf"/>
</dbReference>
<protein>
    <recommendedName>
        <fullName evidence="6">Bifunctional uridylyltransferase/uridylyl-removing enzyme</fullName>
        <shortName evidence="6">UTase/UR</shortName>
    </recommendedName>
    <alternativeName>
        <fullName evidence="6">Bifunctional [protein-PII] modification enzyme</fullName>
    </alternativeName>
    <alternativeName>
        <fullName evidence="6">Bifunctional nitrogen sensor protein</fullName>
    </alternativeName>
    <domain>
        <recommendedName>
            <fullName evidence="6">[Protein-PII] uridylyltransferase</fullName>
            <shortName evidence="6">PII uridylyltransferase</shortName>
            <shortName evidence="6">UTase</shortName>
            <ecNumber evidence="6">2.7.7.59</ecNumber>
        </recommendedName>
    </domain>
    <domain>
        <recommendedName>
            <fullName evidence="6">[Protein-PII]-UMP uridylyl-removing enzyme</fullName>
            <shortName evidence="6">UR</shortName>
            <ecNumber evidence="6">3.1.4.-</ecNumber>
        </recommendedName>
    </domain>
</protein>
<evidence type="ECO:0000256" key="2">
    <source>
        <dbReference type="ARBA" id="ARBA00022695"/>
    </source>
</evidence>
<dbReference type="PANTHER" id="PTHR47320:SF1">
    <property type="entry name" value="BIFUNCTIONAL URIDYLYLTRANSFERASE_URIDYLYL-REMOVING ENZYME"/>
    <property type="match status" value="1"/>
</dbReference>
<gene>
    <name evidence="6 8" type="primary">glnD</name>
    <name evidence="8" type="ORF">ACFSW8_09385</name>
</gene>
<comment type="caution">
    <text evidence="6">Lacks conserved residue(s) required for the propagation of feature annotation.</text>
</comment>
<comment type="caution">
    <text evidence="8">The sequence shown here is derived from an EMBL/GenBank/DDBJ whole genome shotgun (WGS) entry which is preliminary data.</text>
</comment>
<comment type="function">
    <text evidence="6">Modifies, by uridylylation and deuridylylation, the PII regulatory proteins (GlnB and homologs), in response to the nitrogen status of the cell that GlnD senses through the glutamine level. Under low glutamine levels, catalyzes the conversion of the PII proteins and UTP to PII-UMP and PPi, while under higher glutamine levels, GlnD hydrolyzes PII-UMP to PII and UMP (deuridylylation). Thus, controls uridylylation state and activity of the PII proteins, and plays an important role in the regulation of nitrogen metabolism.</text>
</comment>
<comment type="activity regulation">
    <text evidence="6">Uridylyltransferase (UTase) activity is inhibited by glutamine, while glutamine activates uridylyl-removing (UR) activity.</text>
</comment>
<dbReference type="EC" id="2.7.7.59" evidence="6"/>
<dbReference type="GO" id="GO:0008773">
    <property type="term" value="F:[protein-PII] uridylyltransferase activity"/>
    <property type="evidence" value="ECO:0007669"/>
    <property type="project" value="UniProtKB-EC"/>
</dbReference>
<dbReference type="InterPro" id="IPR013546">
    <property type="entry name" value="PII_UdlTrfase/GS_AdlTrfase"/>
</dbReference>
<dbReference type="SUPFAM" id="SSF81593">
    <property type="entry name" value="Nucleotidyltransferase substrate binding subunit/domain"/>
    <property type="match status" value="1"/>
</dbReference>
<dbReference type="InterPro" id="IPR002934">
    <property type="entry name" value="Polymerase_NTP_transf_dom"/>
</dbReference>
<dbReference type="Gene3D" id="1.10.3090.10">
    <property type="entry name" value="cca-adding enzyme, domain 2"/>
    <property type="match status" value="1"/>
</dbReference>
<dbReference type="Pfam" id="PF08335">
    <property type="entry name" value="GlnD_UR_UTase"/>
    <property type="match status" value="1"/>
</dbReference>
<feature type="domain" description="ACT" evidence="7">
    <location>
        <begin position="847"/>
        <end position="923"/>
    </location>
</feature>